<gene>
    <name evidence="4" type="ORF">MUB46_23590</name>
</gene>
<feature type="domain" description="SH3b" evidence="3">
    <location>
        <begin position="23"/>
        <end position="90"/>
    </location>
</feature>
<protein>
    <submittedName>
        <fullName evidence="4">SH3 domain-containing protein</fullName>
    </submittedName>
</protein>
<dbReference type="Pfam" id="PF08239">
    <property type="entry name" value="SH3_3"/>
    <property type="match status" value="1"/>
</dbReference>
<comment type="caution">
    <text evidence="4">The sequence shown here is derived from an EMBL/GenBank/DDBJ whole genome shotgun (WGS) entry which is preliminary data.</text>
</comment>
<feature type="compositionally biased region" description="Gly residues" evidence="1">
    <location>
        <begin position="167"/>
        <end position="177"/>
    </location>
</feature>
<feature type="chain" id="PRO_5043924650" evidence="2">
    <location>
        <begin position="27"/>
        <end position="186"/>
    </location>
</feature>
<evidence type="ECO:0000256" key="1">
    <source>
        <dbReference type="SAM" id="MobiDB-lite"/>
    </source>
</evidence>
<dbReference type="Proteomes" id="UP001320898">
    <property type="component" value="Unassembled WGS sequence"/>
</dbReference>
<dbReference type="EMBL" id="JALIDZ010000016">
    <property type="protein sequence ID" value="MCT8974852.1"/>
    <property type="molecule type" value="Genomic_DNA"/>
</dbReference>
<sequence>MNWISRTLVATAGLTALVSLPGAANAAVSAYAVGNVNMRTCGSTKCPRIATVPVGAPVTIYGCTGGYGWCDTQWGRYRGWVSGRYLQAVAPGYAEPSPLPAIGAMLGIAILGAAIADSSGYYYGYGYPYYRGGYAYPRYRYPGYPGYRYRVPPRGGVTPSWRGYGGSFGAPRGGRGSGPSRPLSAR</sequence>
<evidence type="ECO:0000313" key="4">
    <source>
        <dbReference type="EMBL" id="MCT8974852.1"/>
    </source>
</evidence>
<accession>A0AAW5R3Q5</accession>
<reference evidence="4 5" key="1">
    <citation type="submission" date="2022-04" db="EMBL/GenBank/DDBJ databases">
        <authorList>
            <person name="Ye Y.-Q."/>
            <person name="Du Z.-J."/>
        </authorList>
    </citation>
    <scope>NUCLEOTIDE SEQUENCE [LARGE SCALE GENOMIC DNA]</scope>
    <source>
        <strain evidence="4 5">A6E488</strain>
    </source>
</reference>
<feature type="signal peptide" evidence="2">
    <location>
        <begin position="1"/>
        <end position="26"/>
    </location>
</feature>
<dbReference type="SMART" id="SM00287">
    <property type="entry name" value="SH3b"/>
    <property type="match status" value="1"/>
</dbReference>
<dbReference type="AlphaFoldDB" id="A0AAW5R3Q5"/>
<keyword evidence="2" id="KW-0732">Signal</keyword>
<dbReference type="Gene3D" id="2.30.30.40">
    <property type="entry name" value="SH3 Domains"/>
    <property type="match status" value="1"/>
</dbReference>
<feature type="region of interest" description="Disordered" evidence="1">
    <location>
        <begin position="167"/>
        <end position="186"/>
    </location>
</feature>
<dbReference type="InterPro" id="IPR003646">
    <property type="entry name" value="SH3-like_bac-type"/>
</dbReference>
<proteinExistence type="predicted"/>
<evidence type="ECO:0000256" key="2">
    <source>
        <dbReference type="SAM" id="SignalP"/>
    </source>
</evidence>
<name>A0AAW5R3Q5_9HYPH</name>
<evidence type="ECO:0000259" key="3">
    <source>
        <dbReference type="PROSITE" id="PS51781"/>
    </source>
</evidence>
<keyword evidence="5" id="KW-1185">Reference proteome</keyword>
<organism evidence="4 5">
    <name type="scientific">Microbaculum marinisediminis</name>
    <dbReference type="NCBI Taxonomy" id="2931392"/>
    <lineage>
        <taxon>Bacteria</taxon>
        <taxon>Pseudomonadati</taxon>
        <taxon>Pseudomonadota</taxon>
        <taxon>Alphaproteobacteria</taxon>
        <taxon>Hyphomicrobiales</taxon>
        <taxon>Tepidamorphaceae</taxon>
        <taxon>Microbaculum</taxon>
    </lineage>
</organism>
<dbReference type="PROSITE" id="PS51781">
    <property type="entry name" value="SH3B"/>
    <property type="match status" value="1"/>
</dbReference>
<evidence type="ECO:0000313" key="5">
    <source>
        <dbReference type="Proteomes" id="UP001320898"/>
    </source>
</evidence>
<dbReference type="RefSeq" id="WP_261618441.1">
    <property type="nucleotide sequence ID" value="NZ_JALIDZ010000016.1"/>
</dbReference>